<evidence type="ECO:0000313" key="18">
    <source>
        <dbReference type="EMBL" id="PPI88398.1"/>
    </source>
</evidence>
<dbReference type="GO" id="GO:0015990">
    <property type="term" value="P:electron transport coupled proton transport"/>
    <property type="evidence" value="ECO:0007669"/>
    <property type="project" value="InterPro"/>
</dbReference>
<keyword evidence="7 17" id="KW-0812">Transmembrane</keyword>
<keyword evidence="6" id="KW-1003">Cell membrane</keyword>
<evidence type="ECO:0000256" key="1">
    <source>
        <dbReference type="ARBA" id="ARBA00004651"/>
    </source>
</evidence>
<dbReference type="Proteomes" id="UP000295937">
    <property type="component" value="Unassembled WGS sequence"/>
</dbReference>
<evidence type="ECO:0000256" key="6">
    <source>
        <dbReference type="ARBA" id="ARBA00022475"/>
    </source>
</evidence>
<evidence type="ECO:0000256" key="5">
    <source>
        <dbReference type="ARBA" id="ARBA00022448"/>
    </source>
</evidence>
<protein>
    <recommendedName>
        <fullName evidence="4">Cytochrome bo(3) ubiquinol oxidase subunit 4</fullName>
    </recommendedName>
    <alternativeName>
        <fullName evidence="16">Cytochrome o ubiquinol oxidase subunit 4</fullName>
    </alternativeName>
    <alternativeName>
        <fullName evidence="13">Oxidase bo(3) subunit 4</fullName>
    </alternativeName>
    <alternativeName>
        <fullName evidence="14">Ubiquinol oxidase polypeptide IV</fullName>
    </alternativeName>
    <alternativeName>
        <fullName evidence="15">Ubiquinol oxidase subunit 4</fullName>
    </alternativeName>
</protein>
<keyword evidence="11 17" id="KW-0472">Membrane</keyword>
<dbReference type="InterPro" id="IPR050968">
    <property type="entry name" value="Cytochrome_c_oxidase_bac_sub4"/>
</dbReference>
<gene>
    <name evidence="18" type="primary">cyoD</name>
    <name evidence="18" type="ORF">CRV09_03135</name>
</gene>
<dbReference type="OrthoDB" id="2375888at2"/>
<evidence type="ECO:0000256" key="3">
    <source>
        <dbReference type="ARBA" id="ARBA00011700"/>
    </source>
</evidence>
<comment type="function">
    <text evidence="12">Cytochrome bo(3) ubiquinol terminal oxidase is the component of the aerobic respiratory chain of E.coli that predominates when cells are grown at high aeration. Has proton pump activity across the membrane in addition to electron transfer, pumping 2 protons/electron.</text>
</comment>
<keyword evidence="9 17" id="KW-1133">Transmembrane helix</keyword>
<dbReference type="GO" id="GO:0009486">
    <property type="term" value="F:cytochrome bo3 ubiquinol oxidase activity"/>
    <property type="evidence" value="ECO:0007669"/>
    <property type="project" value="InterPro"/>
</dbReference>
<keyword evidence="10" id="KW-0560">Oxidoreductase</keyword>
<name>A0A2P5T1E8_9GAMM</name>
<feature type="transmembrane region" description="Helical" evidence="17">
    <location>
        <begin position="48"/>
        <end position="71"/>
    </location>
</feature>
<dbReference type="PANTHER" id="PTHR36835:SF1">
    <property type="entry name" value="CYTOCHROME BO(3) UBIQUINOL OXIDASE SUBUNIT 4"/>
    <property type="match status" value="1"/>
</dbReference>
<dbReference type="AlphaFoldDB" id="A0A2P5T1E8"/>
<dbReference type="NCBIfam" id="TIGR02847">
    <property type="entry name" value="CyoD"/>
    <property type="match status" value="1"/>
</dbReference>
<dbReference type="GO" id="GO:0005886">
    <property type="term" value="C:plasma membrane"/>
    <property type="evidence" value="ECO:0007669"/>
    <property type="project" value="UniProtKB-SubCell"/>
</dbReference>
<dbReference type="GO" id="GO:0015078">
    <property type="term" value="F:proton transmembrane transporter activity"/>
    <property type="evidence" value="ECO:0007669"/>
    <property type="project" value="TreeGrafter"/>
</dbReference>
<evidence type="ECO:0000256" key="17">
    <source>
        <dbReference type="SAM" id="Phobius"/>
    </source>
</evidence>
<evidence type="ECO:0000256" key="2">
    <source>
        <dbReference type="ARBA" id="ARBA00008079"/>
    </source>
</evidence>
<evidence type="ECO:0000256" key="9">
    <source>
        <dbReference type="ARBA" id="ARBA00022989"/>
    </source>
</evidence>
<comment type="caution">
    <text evidence="18">The sequence shown here is derived from an EMBL/GenBank/DDBJ whole genome shotgun (WGS) entry which is preliminary data.</text>
</comment>
<dbReference type="Pfam" id="PF03626">
    <property type="entry name" value="COX4_pro"/>
    <property type="match status" value="1"/>
</dbReference>
<evidence type="ECO:0000256" key="14">
    <source>
        <dbReference type="ARBA" id="ARBA00030211"/>
    </source>
</evidence>
<feature type="transmembrane region" description="Helical" evidence="17">
    <location>
        <begin position="20"/>
        <end position="42"/>
    </location>
</feature>
<evidence type="ECO:0000256" key="8">
    <source>
        <dbReference type="ARBA" id="ARBA00022982"/>
    </source>
</evidence>
<evidence type="ECO:0000256" key="7">
    <source>
        <dbReference type="ARBA" id="ARBA00022692"/>
    </source>
</evidence>
<evidence type="ECO:0000256" key="4">
    <source>
        <dbReference type="ARBA" id="ARBA00014689"/>
    </source>
</evidence>
<evidence type="ECO:0000256" key="13">
    <source>
        <dbReference type="ARBA" id="ARBA00030071"/>
    </source>
</evidence>
<dbReference type="EMBL" id="PDKR01000005">
    <property type="protein sequence ID" value="PPI88398.1"/>
    <property type="molecule type" value="Genomic_DNA"/>
</dbReference>
<keyword evidence="5" id="KW-0813">Transport</keyword>
<proteinExistence type="inferred from homology"/>
<comment type="subunit">
    <text evidence="3">Heterooctamer of two A chains, two B chains, two C chains and two D chains.</text>
</comment>
<feature type="transmembrane region" description="Helical" evidence="17">
    <location>
        <begin position="83"/>
        <end position="105"/>
    </location>
</feature>
<evidence type="ECO:0000256" key="12">
    <source>
        <dbReference type="ARBA" id="ARBA00025694"/>
    </source>
</evidence>
<evidence type="ECO:0000313" key="19">
    <source>
        <dbReference type="Proteomes" id="UP000295937"/>
    </source>
</evidence>
<evidence type="ECO:0000256" key="11">
    <source>
        <dbReference type="ARBA" id="ARBA00023136"/>
    </source>
</evidence>
<keyword evidence="8" id="KW-0249">Electron transport</keyword>
<comment type="subcellular location">
    <subcellularLocation>
        <location evidence="1">Cell membrane</location>
        <topology evidence="1">Multi-pass membrane protein</topology>
    </subcellularLocation>
</comment>
<dbReference type="RefSeq" id="WP_136132705.1">
    <property type="nucleotide sequence ID" value="NZ_PDKR01000005.1"/>
</dbReference>
<organism evidence="18 19">
    <name type="scientific">Candidatus Pantoea edessiphila</name>
    <dbReference type="NCBI Taxonomy" id="2044610"/>
    <lineage>
        <taxon>Bacteria</taxon>
        <taxon>Pseudomonadati</taxon>
        <taxon>Pseudomonadota</taxon>
        <taxon>Gammaproteobacteria</taxon>
        <taxon>Enterobacterales</taxon>
        <taxon>Erwiniaceae</taxon>
        <taxon>Pantoea</taxon>
    </lineage>
</organism>
<comment type="similarity">
    <text evidence="2">Belongs to the cytochrome c oxidase bacterial subunit 4 family.</text>
</comment>
<dbReference type="GO" id="GO:0009319">
    <property type="term" value="C:cytochrome o ubiquinol oxidase complex"/>
    <property type="evidence" value="ECO:0007669"/>
    <property type="project" value="TreeGrafter"/>
</dbReference>
<evidence type="ECO:0000256" key="16">
    <source>
        <dbReference type="ARBA" id="ARBA00032185"/>
    </source>
</evidence>
<sequence>MNHVLNKSKCNDISLPHKNIKSYIIGFFLSVILTVIPFWIVIAKNTSYHIAISVVVGCAIIQILVHLFCFLHLDNKSEEGWNLISLIFASLIILIIVTGSIWIMWNLNYNMMIR</sequence>
<dbReference type="InterPro" id="IPR014210">
    <property type="entry name" value="Cyt_o_ubiqinol_oxidase_su4"/>
</dbReference>
<dbReference type="PANTHER" id="PTHR36835">
    <property type="entry name" value="CYTOCHROME BO(3) UBIQUINOL OXIDASE SUBUNIT 4"/>
    <property type="match status" value="1"/>
</dbReference>
<evidence type="ECO:0000256" key="15">
    <source>
        <dbReference type="ARBA" id="ARBA00031887"/>
    </source>
</evidence>
<accession>A0A2P5T1E8</accession>
<dbReference type="GO" id="GO:0019646">
    <property type="term" value="P:aerobic electron transport chain"/>
    <property type="evidence" value="ECO:0007669"/>
    <property type="project" value="TreeGrafter"/>
</dbReference>
<dbReference type="InterPro" id="IPR005171">
    <property type="entry name" value="Cyt_c_oxidase_su4_prok"/>
</dbReference>
<reference evidence="18 19" key="1">
    <citation type="journal article" date="2018" name="Genome Biol. Evol.">
        <title>Cladogenesis and Genomic Streamlining in Extracellular Endosymbionts of Tropical Stink Bugs.</title>
        <authorList>
            <person name="Otero-Bravo A."/>
            <person name="Goffredi S."/>
            <person name="Sabree Z.L."/>
        </authorList>
    </citation>
    <scope>NUCLEOTIDE SEQUENCE [LARGE SCALE GENOMIC DNA]</scope>
    <source>
        <strain evidence="18 19">SoEO</strain>
    </source>
</reference>
<evidence type="ECO:0000256" key="10">
    <source>
        <dbReference type="ARBA" id="ARBA00023002"/>
    </source>
</evidence>